<keyword evidence="4" id="KW-0067">ATP-binding</keyword>
<feature type="compositionally biased region" description="Acidic residues" evidence="5">
    <location>
        <begin position="196"/>
        <end position="221"/>
    </location>
</feature>
<evidence type="ECO:0000256" key="1">
    <source>
        <dbReference type="ARBA" id="ARBA00022741"/>
    </source>
</evidence>
<evidence type="ECO:0000259" key="6">
    <source>
        <dbReference type="PROSITE" id="PS51194"/>
    </source>
</evidence>
<dbReference type="InterPro" id="IPR049730">
    <property type="entry name" value="SNF2/RAD54-like_C"/>
</dbReference>
<dbReference type="InterPro" id="IPR001650">
    <property type="entry name" value="Helicase_C-like"/>
</dbReference>
<dbReference type="GO" id="GO:0005634">
    <property type="term" value="C:nucleus"/>
    <property type="evidence" value="ECO:0007669"/>
    <property type="project" value="TreeGrafter"/>
</dbReference>
<evidence type="ECO:0000313" key="7">
    <source>
        <dbReference type="EMBL" id="SPQ25307.1"/>
    </source>
</evidence>
<evidence type="ECO:0000313" key="8">
    <source>
        <dbReference type="Proteomes" id="UP000289323"/>
    </source>
</evidence>
<name>A0A446BS41_9PEZI</name>
<protein>
    <submittedName>
        <fullName evidence="7">B980d20b-e1cf-4b1d-a4b9-3b114e56faea</fullName>
    </submittedName>
</protein>
<dbReference type="GO" id="GO:0004386">
    <property type="term" value="F:helicase activity"/>
    <property type="evidence" value="ECO:0007669"/>
    <property type="project" value="UniProtKB-KW"/>
</dbReference>
<feature type="compositionally biased region" description="Low complexity" evidence="5">
    <location>
        <begin position="222"/>
        <end position="231"/>
    </location>
</feature>
<dbReference type="SUPFAM" id="SSF52540">
    <property type="entry name" value="P-loop containing nucleoside triphosphate hydrolases"/>
    <property type="match status" value="1"/>
</dbReference>
<dbReference type="CDD" id="cd18793">
    <property type="entry name" value="SF2_C_SNF"/>
    <property type="match status" value="1"/>
</dbReference>
<accession>A0A446BS41</accession>
<organism evidence="7 8">
    <name type="scientific">Thermothielavioides terrestris</name>
    <dbReference type="NCBI Taxonomy" id="2587410"/>
    <lineage>
        <taxon>Eukaryota</taxon>
        <taxon>Fungi</taxon>
        <taxon>Dikarya</taxon>
        <taxon>Ascomycota</taxon>
        <taxon>Pezizomycotina</taxon>
        <taxon>Sordariomycetes</taxon>
        <taxon>Sordariomycetidae</taxon>
        <taxon>Sordariales</taxon>
        <taxon>Chaetomiaceae</taxon>
        <taxon>Thermothielavioides</taxon>
    </lineage>
</organism>
<evidence type="ECO:0000256" key="2">
    <source>
        <dbReference type="ARBA" id="ARBA00022801"/>
    </source>
</evidence>
<keyword evidence="2" id="KW-0378">Hydrolase</keyword>
<dbReference type="InterPro" id="IPR027417">
    <property type="entry name" value="P-loop_NTPase"/>
</dbReference>
<sequence>MKLADTLPQSAKTTVLQNIVLEWCDLYPGDKIIVFTEFVLLGRLVGRMLQDHDIDFLYYFGSMSHSEKNKAVNDFANNENIRVLIASIKCGGQALNLTCANRVIILDHWWNSAVEQQAFGRVYRMGQTKETYFARIMAKNTIDERLVQIQKDKLKMISQTIEDHDSSKNAISFEELVSLFGRPVRDKSGRIIGIEPDYDDEVDEDEDGDLEKDVDVDDSGDESSGWDSSRE</sequence>
<dbReference type="GO" id="GO:0016787">
    <property type="term" value="F:hydrolase activity"/>
    <property type="evidence" value="ECO:0007669"/>
    <property type="project" value="UniProtKB-KW"/>
</dbReference>
<gene>
    <name evidence="7" type="ORF">TT172_LOCUS7726</name>
</gene>
<evidence type="ECO:0000256" key="3">
    <source>
        <dbReference type="ARBA" id="ARBA00022806"/>
    </source>
</evidence>
<dbReference type="GO" id="GO:0008094">
    <property type="term" value="F:ATP-dependent activity, acting on DNA"/>
    <property type="evidence" value="ECO:0007669"/>
    <property type="project" value="TreeGrafter"/>
</dbReference>
<dbReference type="InterPro" id="IPR050628">
    <property type="entry name" value="SNF2_RAD54_helicase_TF"/>
</dbReference>
<evidence type="ECO:0000256" key="4">
    <source>
        <dbReference type="ARBA" id="ARBA00022840"/>
    </source>
</evidence>
<dbReference type="PROSITE" id="PS51194">
    <property type="entry name" value="HELICASE_CTER"/>
    <property type="match status" value="1"/>
</dbReference>
<dbReference type="Pfam" id="PF00271">
    <property type="entry name" value="Helicase_C"/>
    <property type="match status" value="1"/>
</dbReference>
<keyword evidence="1" id="KW-0547">Nucleotide-binding</keyword>
<dbReference type="PANTHER" id="PTHR45626">
    <property type="entry name" value="TRANSCRIPTION TERMINATION FACTOR 2-RELATED"/>
    <property type="match status" value="1"/>
</dbReference>
<reference evidence="7 8" key="1">
    <citation type="submission" date="2018-04" db="EMBL/GenBank/DDBJ databases">
        <authorList>
            <person name="Huttner S."/>
            <person name="Dainat J."/>
        </authorList>
    </citation>
    <scope>NUCLEOTIDE SEQUENCE [LARGE SCALE GENOMIC DNA]</scope>
</reference>
<evidence type="ECO:0000256" key="5">
    <source>
        <dbReference type="SAM" id="MobiDB-lite"/>
    </source>
</evidence>
<dbReference type="GO" id="GO:0006281">
    <property type="term" value="P:DNA repair"/>
    <property type="evidence" value="ECO:0007669"/>
    <property type="project" value="TreeGrafter"/>
</dbReference>
<dbReference type="Proteomes" id="UP000289323">
    <property type="component" value="Unassembled WGS sequence"/>
</dbReference>
<dbReference type="SMART" id="SM00490">
    <property type="entry name" value="HELICc"/>
    <property type="match status" value="1"/>
</dbReference>
<feature type="region of interest" description="Disordered" evidence="5">
    <location>
        <begin position="191"/>
        <end position="231"/>
    </location>
</feature>
<dbReference type="GO" id="GO:0005524">
    <property type="term" value="F:ATP binding"/>
    <property type="evidence" value="ECO:0007669"/>
    <property type="project" value="UniProtKB-KW"/>
</dbReference>
<dbReference type="PANTHER" id="PTHR45626:SF17">
    <property type="entry name" value="HELICASE-LIKE TRANSCRIPTION FACTOR"/>
    <property type="match status" value="1"/>
</dbReference>
<dbReference type="Gene3D" id="3.40.50.300">
    <property type="entry name" value="P-loop containing nucleotide triphosphate hydrolases"/>
    <property type="match status" value="1"/>
</dbReference>
<dbReference type="AlphaFoldDB" id="A0A446BS41"/>
<proteinExistence type="predicted"/>
<feature type="domain" description="Helicase C-terminal" evidence="6">
    <location>
        <begin position="15"/>
        <end position="165"/>
    </location>
</feature>
<keyword evidence="3" id="KW-0347">Helicase</keyword>
<dbReference type="EMBL" id="OUUZ01000015">
    <property type="protein sequence ID" value="SPQ25307.1"/>
    <property type="molecule type" value="Genomic_DNA"/>
</dbReference>